<sequence>MEGESHDQKSDNVYNCQPPTPPPPILPSTTVKKAADAKVLFVMASIVDVNHISIKTLYFHHRLCVPPSFHIWLSQISGLNNMIFLQVTKFKKGKRFRKENLKFLD</sequence>
<evidence type="ECO:0000313" key="2">
    <source>
        <dbReference type="EMBL" id="CAH1443476.1"/>
    </source>
</evidence>
<gene>
    <name evidence="2" type="ORF">LVIROSA_LOCUS29384</name>
</gene>
<dbReference type="AlphaFoldDB" id="A0AAU9P078"/>
<dbReference type="EMBL" id="CAKMRJ010005459">
    <property type="protein sequence ID" value="CAH1443476.1"/>
    <property type="molecule type" value="Genomic_DNA"/>
</dbReference>
<feature type="compositionally biased region" description="Basic and acidic residues" evidence="1">
    <location>
        <begin position="1"/>
        <end position="10"/>
    </location>
</feature>
<keyword evidence="3" id="KW-1185">Reference proteome</keyword>
<comment type="caution">
    <text evidence="2">The sequence shown here is derived from an EMBL/GenBank/DDBJ whole genome shotgun (WGS) entry which is preliminary data.</text>
</comment>
<accession>A0AAU9P078</accession>
<feature type="region of interest" description="Disordered" evidence="1">
    <location>
        <begin position="1"/>
        <end position="26"/>
    </location>
</feature>
<name>A0AAU9P078_9ASTR</name>
<proteinExistence type="predicted"/>
<reference evidence="2 3" key="1">
    <citation type="submission" date="2022-01" db="EMBL/GenBank/DDBJ databases">
        <authorList>
            <person name="Xiong W."/>
            <person name="Schranz E."/>
        </authorList>
    </citation>
    <scope>NUCLEOTIDE SEQUENCE [LARGE SCALE GENOMIC DNA]</scope>
</reference>
<dbReference type="Proteomes" id="UP001157418">
    <property type="component" value="Unassembled WGS sequence"/>
</dbReference>
<protein>
    <submittedName>
        <fullName evidence="2">Uncharacterized protein</fullName>
    </submittedName>
</protein>
<organism evidence="2 3">
    <name type="scientific">Lactuca virosa</name>
    <dbReference type="NCBI Taxonomy" id="75947"/>
    <lineage>
        <taxon>Eukaryota</taxon>
        <taxon>Viridiplantae</taxon>
        <taxon>Streptophyta</taxon>
        <taxon>Embryophyta</taxon>
        <taxon>Tracheophyta</taxon>
        <taxon>Spermatophyta</taxon>
        <taxon>Magnoliopsida</taxon>
        <taxon>eudicotyledons</taxon>
        <taxon>Gunneridae</taxon>
        <taxon>Pentapetalae</taxon>
        <taxon>asterids</taxon>
        <taxon>campanulids</taxon>
        <taxon>Asterales</taxon>
        <taxon>Asteraceae</taxon>
        <taxon>Cichorioideae</taxon>
        <taxon>Cichorieae</taxon>
        <taxon>Lactucinae</taxon>
        <taxon>Lactuca</taxon>
    </lineage>
</organism>
<evidence type="ECO:0000256" key="1">
    <source>
        <dbReference type="SAM" id="MobiDB-lite"/>
    </source>
</evidence>
<evidence type="ECO:0000313" key="3">
    <source>
        <dbReference type="Proteomes" id="UP001157418"/>
    </source>
</evidence>